<evidence type="ECO:0000313" key="3">
    <source>
        <dbReference type="Proteomes" id="UP000596742"/>
    </source>
</evidence>
<feature type="region of interest" description="Disordered" evidence="1">
    <location>
        <begin position="261"/>
        <end position="284"/>
    </location>
</feature>
<protein>
    <submittedName>
        <fullName evidence="2">Uncharacterized protein</fullName>
    </submittedName>
</protein>
<evidence type="ECO:0000313" key="2">
    <source>
        <dbReference type="EMBL" id="VDH90382.1"/>
    </source>
</evidence>
<reference evidence="2" key="1">
    <citation type="submission" date="2018-11" db="EMBL/GenBank/DDBJ databases">
        <authorList>
            <person name="Alioto T."/>
            <person name="Alioto T."/>
        </authorList>
    </citation>
    <scope>NUCLEOTIDE SEQUENCE</scope>
</reference>
<sequence length="386" mass="44034">MTEGSKSVEEWLVGLPGSFDGHVKHKCENGSSSRNSETSSYVGDSFYPFPSRTSKWNIACLESLGIFYNKNYHDSPQNILSMIFEETGAFGPVLEEQTCNATDVKQSVTFNFPISEMVDMLTDKDKVTLNNGESFFPEIEHDIDKCTSVKIREFLFNCQLMLSCRAAFFYDWRENIEPKDMFVEILEKFARLCQLITVPGSACSAKKTMMTLQNVSVTSKADLVMIPERYRRRTFSAKDRATCVVSVVEINNLKQRKSKAEIKKDAKHLKSSVEDGEKDSTEPPQIYTKVNTDILAQHGGDLLIHRQLYCSTLSSSTVYLYLPGMIVAGTEVIFTLMQIHRKHLMQLKEQKDTDLRATIYYSKPKDLFKKEDRDELVEAFTRLSNI</sequence>
<name>A0A8B6BGC9_MYTGA</name>
<gene>
    <name evidence="2" type="ORF">MGAL_10B071742</name>
</gene>
<dbReference type="OrthoDB" id="6072251at2759"/>
<accession>A0A8B6BGC9</accession>
<organism evidence="2 3">
    <name type="scientific">Mytilus galloprovincialis</name>
    <name type="common">Mediterranean mussel</name>
    <dbReference type="NCBI Taxonomy" id="29158"/>
    <lineage>
        <taxon>Eukaryota</taxon>
        <taxon>Metazoa</taxon>
        <taxon>Spiralia</taxon>
        <taxon>Lophotrochozoa</taxon>
        <taxon>Mollusca</taxon>
        <taxon>Bivalvia</taxon>
        <taxon>Autobranchia</taxon>
        <taxon>Pteriomorphia</taxon>
        <taxon>Mytilida</taxon>
        <taxon>Mytiloidea</taxon>
        <taxon>Mytilidae</taxon>
        <taxon>Mytilinae</taxon>
        <taxon>Mytilus</taxon>
    </lineage>
</organism>
<comment type="caution">
    <text evidence="2">The sequence shown here is derived from an EMBL/GenBank/DDBJ whole genome shotgun (WGS) entry which is preliminary data.</text>
</comment>
<evidence type="ECO:0000256" key="1">
    <source>
        <dbReference type="SAM" id="MobiDB-lite"/>
    </source>
</evidence>
<dbReference type="AlphaFoldDB" id="A0A8B6BGC9"/>
<keyword evidence="3" id="KW-1185">Reference proteome</keyword>
<feature type="compositionally biased region" description="Basic and acidic residues" evidence="1">
    <location>
        <begin position="271"/>
        <end position="281"/>
    </location>
</feature>
<proteinExistence type="predicted"/>
<dbReference type="EMBL" id="UYJE01000132">
    <property type="protein sequence ID" value="VDH90382.1"/>
    <property type="molecule type" value="Genomic_DNA"/>
</dbReference>
<dbReference type="Proteomes" id="UP000596742">
    <property type="component" value="Unassembled WGS sequence"/>
</dbReference>